<feature type="region of interest" description="Disordered" evidence="1">
    <location>
        <begin position="163"/>
        <end position="229"/>
    </location>
</feature>
<protein>
    <submittedName>
        <fullName evidence="2">Uncharacterized protein</fullName>
    </submittedName>
</protein>
<evidence type="ECO:0000313" key="2">
    <source>
        <dbReference type="EMBL" id="KAG7470319.1"/>
    </source>
</evidence>
<feature type="compositionally biased region" description="Basic and acidic residues" evidence="1">
    <location>
        <begin position="198"/>
        <end position="215"/>
    </location>
</feature>
<evidence type="ECO:0000313" key="3">
    <source>
        <dbReference type="Proteomes" id="UP000693946"/>
    </source>
</evidence>
<feature type="region of interest" description="Disordered" evidence="1">
    <location>
        <begin position="1"/>
        <end position="22"/>
    </location>
</feature>
<dbReference type="AlphaFoldDB" id="A0AAV6PP96"/>
<evidence type="ECO:0000256" key="1">
    <source>
        <dbReference type="SAM" id="MobiDB-lite"/>
    </source>
</evidence>
<comment type="caution">
    <text evidence="2">The sequence shown here is derived from an EMBL/GenBank/DDBJ whole genome shotgun (WGS) entry which is preliminary data.</text>
</comment>
<name>A0AAV6PP96_SOLSE</name>
<gene>
    <name evidence="2" type="ORF">JOB18_040638</name>
</gene>
<reference evidence="2 3" key="1">
    <citation type="journal article" date="2021" name="Sci. Rep.">
        <title>Chromosome anchoring in Senegalese sole (Solea senegalensis) reveals sex-associated markers and genome rearrangements in flatfish.</title>
        <authorList>
            <person name="Guerrero-Cozar I."/>
            <person name="Gomez-Garrido J."/>
            <person name="Berbel C."/>
            <person name="Martinez-Blanch J.F."/>
            <person name="Alioto T."/>
            <person name="Claros M.G."/>
            <person name="Gagnaire P.A."/>
            <person name="Manchado M."/>
        </authorList>
    </citation>
    <scope>NUCLEOTIDE SEQUENCE [LARGE SCALE GENOMIC DNA]</scope>
    <source>
        <strain evidence="2">Sse05_10M</strain>
    </source>
</reference>
<accession>A0AAV6PP96</accession>
<dbReference type="EMBL" id="JAGKHQ010000281">
    <property type="protein sequence ID" value="KAG7470319.1"/>
    <property type="molecule type" value="Genomic_DNA"/>
</dbReference>
<keyword evidence="3" id="KW-1185">Reference proteome</keyword>
<sequence length="229" mass="24795">MAACSSSSDGKECLTSPVDLNSSDSFCDLSDSFLVARDDFKKTPNSPTSALCAGSERLSKLASSDVDLDKEPQCLFFRDGILMRKWRSYNVPDECNSLEQVVVPSGTYSDIAIRIVMAARAVAAAPSGISEYESFGSFVVPRRSAGKSYNREILLNIKAADTGSHGHRSADIRATHTGSHRHRSTDARATDTGSVRHRSADIRDTDTGRHGHRSAEPGSRTFPCVHLNS</sequence>
<organism evidence="2 3">
    <name type="scientific">Solea senegalensis</name>
    <name type="common">Senegalese sole</name>
    <dbReference type="NCBI Taxonomy" id="28829"/>
    <lineage>
        <taxon>Eukaryota</taxon>
        <taxon>Metazoa</taxon>
        <taxon>Chordata</taxon>
        <taxon>Craniata</taxon>
        <taxon>Vertebrata</taxon>
        <taxon>Euteleostomi</taxon>
        <taxon>Actinopterygii</taxon>
        <taxon>Neopterygii</taxon>
        <taxon>Teleostei</taxon>
        <taxon>Neoteleostei</taxon>
        <taxon>Acanthomorphata</taxon>
        <taxon>Carangaria</taxon>
        <taxon>Pleuronectiformes</taxon>
        <taxon>Pleuronectoidei</taxon>
        <taxon>Soleidae</taxon>
        <taxon>Solea</taxon>
    </lineage>
</organism>
<dbReference type="Proteomes" id="UP000693946">
    <property type="component" value="Unassembled WGS sequence"/>
</dbReference>
<proteinExistence type="predicted"/>